<dbReference type="SUPFAM" id="SSF55073">
    <property type="entry name" value="Nucleotide cyclase"/>
    <property type="match status" value="1"/>
</dbReference>
<feature type="transmembrane region" description="Helical" evidence="4">
    <location>
        <begin position="171"/>
        <end position="191"/>
    </location>
</feature>
<feature type="transmembrane region" description="Helical" evidence="4">
    <location>
        <begin position="77"/>
        <end position="99"/>
    </location>
</feature>
<dbReference type="PROSITE" id="PS50887">
    <property type="entry name" value="GGDEF"/>
    <property type="match status" value="1"/>
</dbReference>
<accession>A0A3S0PHG0</accession>
<evidence type="ECO:0000313" key="7">
    <source>
        <dbReference type="Proteomes" id="UP000267077"/>
    </source>
</evidence>
<evidence type="ECO:0000256" key="2">
    <source>
        <dbReference type="ARBA" id="ARBA00012528"/>
    </source>
</evidence>
<feature type="transmembrane region" description="Helical" evidence="4">
    <location>
        <begin position="272"/>
        <end position="290"/>
    </location>
</feature>
<keyword evidence="4" id="KW-0472">Membrane</keyword>
<evidence type="ECO:0000256" key="4">
    <source>
        <dbReference type="SAM" id="Phobius"/>
    </source>
</evidence>
<name>A0A3S0PHG0_9GAMM</name>
<dbReference type="GO" id="GO:1902201">
    <property type="term" value="P:negative regulation of bacterial-type flagellum-dependent cell motility"/>
    <property type="evidence" value="ECO:0007669"/>
    <property type="project" value="TreeGrafter"/>
</dbReference>
<dbReference type="FunFam" id="3.30.70.270:FF:000001">
    <property type="entry name" value="Diguanylate cyclase domain protein"/>
    <property type="match status" value="1"/>
</dbReference>
<feature type="domain" description="GGDEF" evidence="5">
    <location>
        <begin position="367"/>
        <end position="498"/>
    </location>
</feature>
<dbReference type="AlphaFoldDB" id="A0A3S0PHG0"/>
<evidence type="ECO:0000313" key="6">
    <source>
        <dbReference type="EMBL" id="RUL65773.1"/>
    </source>
</evidence>
<dbReference type="Pfam" id="PF00990">
    <property type="entry name" value="GGDEF"/>
    <property type="match status" value="1"/>
</dbReference>
<dbReference type="EC" id="2.7.7.65" evidence="2"/>
<comment type="caution">
    <text evidence="6">The sequence shown here is derived from an EMBL/GenBank/DDBJ whole genome shotgun (WGS) entry which is preliminary data.</text>
</comment>
<keyword evidence="7" id="KW-1185">Reference proteome</keyword>
<dbReference type="InterPro" id="IPR043128">
    <property type="entry name" value="Rev_trsase/Diguanyl_cyclase"/>
</dbReference>
<dbReference type="GO" id="GO:0043709">
    <property type="term" value="P:cell adhesion involved in single-species biofilm formation"/>
    <property type="evidence" value="ECO:0007669"/>
    <property type="project" value="TreeGrafter"/>
</dbReference>
<protein>
    <recommendedName>
        <fullName evidence="2">diguanylate cyclase</fullName>
        <ecNumber evidence="2">2.7.7.65</ecNumber>
    </recommendedName>
</protein>
<organism evidence="6 7">
    <name type="scientific">Dyella dinghuensis</name>
    <dbReference type="NCBI Taxonomy" id="1920169"/>
    <lineage>
        <taxon>Bacteria</taxon>
        <taxon>Pseudomonadati</taxon>
        <taxon>Pseudomonadota</taxon>
        <taxon>Gammaproteobacteria</taxon>
        <taxon>Lysobacterales</taxon>
        <taxon>Rhodanobacteraceae</taxon>
        <taxon>Dyella</taxon>
    </lineage>
</organism>
<comment type="cofactor">
    <cofactor evidence="1">
        <name>Mg(2+)</name>
        <dbReference type="ChEBI" id="CHEBI:18420"/>
    </cofactor>
</comment>
<evidence type="ECO:0000256" key="3">
    <source>
        <dbReference type="ARBA" id="ARBA00034247"/>
    </source>
</evidence>
<dbReference type="InterPro" id="IPR029787">
    <property type="entry name" value="Nucleotide_cyclase"/>
</dbReference>
<feature type="transmembrane region" description="Helical" evidence="4">
    <location>
        <begin position="105"/>
        <end position="126"/>
    </location>
</feature>
<reference evidence="6 7" key="1">
    <citation type="submission" date="2018-12" db="EMBL/GenBank/DDBJ databases">
        <title>Dyella dinghuensis sp. nov. DHOA06 and Dyella choica sp. nov. 4M-K27, isolated from forest soil.</title>
        <authorList>
            <person name="Qiu L.-H."/>
            <person name="Gao Z.-H."/>
        </authorList>
    </citation>
    <scope>NUCLEOTIDE SEQUENCE [LARGE SCALE GENOMIC DNA]</scope>
    <source>
        <strain evidence="6 7">DHOA06</strain>
    </source>
</reference>
<dbReference type="InterPro" id="IPR000160">
    <property type="entry name" value="GGDEF_dom"/>
</dbReference>
<feature type="transmembrane region" description="Helical" evidence="4">
    <location>
        <begin position="46"/>
        <end position="65"/>
    </location>
</feature>
<dbReference type="GO" id="GO:0005886">
    <property type="term" value="C:plasma membrane"/>
    <property type="evidence" value="ECO:0007669"/>
    <property type="project" value="TreeGrafter"/>
</dbReference>
<evidence type="ECO:0000259" key="5">
    <source>
        <dbReference type="PROSITE" id="PS50887"/>
    </source>
</evidence>
<proteinExistence type="predicted"/>
<keyword evidence="4" id="KW-1133">Transmembrane helix</keyword>
<dbReference type="NCBIfam" id="TIGR00254">
    <property type="entry name" value="GGDEF"/>
    <property type="match status" value="1"/>
</dbReference>
<feature type="transmembrane region" description="Helical" evidence="4">
    <location>
        <begin position="21"/>
        <end position="40"/>
    </location>
</feature>
<dbReference type="SMART" id="SM00267">
    <property type="entry name" value="GGDEF"/>
    <property type="match status" value="1"/>
</dbReference>
<dbReference type="EMBL" id="RYZR01000003">
    <property type="protein sequence ID" value="RUL65773.1"/>
    <property type="molecule type" value="Genomic_DNA"/>
</dbReference>
<gene>
    <name evidence="6" type="ORF">EKH79_03415</name>
</gene>
<feature type="transmembrane region" description="Helical" evidence="4">
    <location>
        <begin position="138"/>
        <end position="159"/>
    </location>
</feature>
<sequence length="498" mass="55469">MAEIREAGLVEGTSPRTYRAVLVLYALLFIAHALAIANDAQGTMCVSYIIILLVQWLTLTTAVWRCRHSTFPNSFRWVLTAIALAFVSFSNMAALAQAINGNYNLVPGASLFFGGIYSVMIVLSCATTFRRRTLRITTYIDMLMGAFLGLLFFVQIFSVVSSEGSANTNDVVFIIRMFDVIGIYMTLIAGVRLLGSESSSRRHFFFVLFSFLLTSTLLAALRNRLLLAYDNRFLELLLLPSFFVFGLLGLRPPPNWMARYKPKQSIVHISEGISPLFRGLGLLAVSISIWRDHPTLGAIGVCITVIGYGVRNVITQSAQMANERSLISLQRELQNLVVTDALTGIPNRRAFDELLDREVSVAKREGEPVSLLMIDIDLFKEYNDLYGHVRGDECLRTVARLLAGALRRPSDFIGRYGGEEFVVLLPRTPIAGAYTVARRMNKVIVDADLSHDKGLDRRVTVSIGVTTLENFGISNEELMHRADSNLYHAKSEGRNQYA</sequence>
<dbReference type="InterPro" id="IPR050469">
    <property type="entry name" value="Diguanylate_Cyclase"/>
</dbReference>
<dbReference type="Gene3D" id="3.30.70.270">
    <property type="match status" value="1"/>
</dbReference>
<keyword evidence="4" id="KW-0812">Transmembrane</keyword>
<dbReference type="GO" id="GO:0052621">
    <property type="term" value="F:diguanylate cyclase activity"/>
    <property type="evidence" value="ECO:0007669"/>
    <property type="project" value="UniProtKB-EC"/>
</dbReference>
<feature type="transmembrane region" description="Helical" evidence="4">
    <location>
        <begin position="296"/>
        <end position="314"/>
    </location>
</feature>
<feature type="transmembrane region" description="Helical" evidence="4">
    <location>
        <begin position="203"/>
        <end position="221"/>
    </location>
</feature>
<feature type="transmembrane region" description="Helical" evidence="4">
    <location>
        <begin position="233"/>
        <end position="251"/>
    </location>
</feature>
<dbReference type="Proteomes" id="UP000267077">
    <property type="component" value="Unassembled WGS sequence"/>
</dbReference>
<evidence type="ECO:0000256" key="1">
    <source>
        <dbReference type="ARBA" id="ARBA00001946"/>
    </source>
</evidence>
<dbReference type="PANTHER" id="PTHR45138">
    <property type="entry name" value="REGULATORY COMPONENTS OF SENSORY TRANSDUCTION SYSTEM"/>
    <property type="match status" value="1"/>
</dbReference>
<comment type="catalytic activity">
    <reaction evidence="3">
        <text>2 GTP = 3',3'-c-di-GMP + 2 diphosphate</text>
        <dbReference type="Rhea" id="RHEA:24898"/>
        <dbReference type="ChEBI" id="CHEBI:33019"/>
        <dbReference type="ChEBI" id="CHEBI:37565"/>
        <dbReference type="ChEBI" id="CHEBI:58805"/>
        <dbReference type="EC" id="2.7.7.65"/>
    </reaction>
</comment>
<dbReference type="PANTHER" id="PTHR45138:SF9">
    <property type="entry name" value="DIGUANYLATE CYCLASE DGCM-RELATED"/>
    <property type="match status" value="1"/>
</dbReference>
<dbReference type="CDD" id="cd01949">
    <property type="entry name" value="GGDEF"/>
    <property type="match status" value="1"/>
</dbReference>